<evidence type="ECO:0000313" key="3">
    <source>
        <dbReference type="Proteomes" id="UP000006276"/>
    </source>
</evidence>
<dbReference type="Proteomes" id="UP000006276">
    <property type="component" value="Chromosome"/>
</dbReference>
<organism evidence="2 3">
    <name type="scientific">Riemerella anatipestifer RA-CH-1</name>
    <dbReference type="NCBI Taxonomy" id="1228997"/>
    <lineage>
        <taxon>Bacteria</taxon>
        <taxon>Pseudomonadati</taxon>
        <taxon>Bacteroidota</taxon>
        <taxon>Flavobacteriia</taxon>
        <taxon>Flavobacteriales</taxon>
        <taxon>Weeksellaceae</taxon>
        <taxon>Riemerella</taxon>
    </lineage>
</organism>
<dbReference type="KEGG" id="rag:B739_1687"/>
<dbReference type="AlphaFoldDB" id="J9R7V4"/>
<keyword evidence="1" id="KW-0472">Membrane</keyword>
<feature type="transmembrane region" description="Helical" evidence="1">
    <location>
        <begin position="12"/>
        <end position="34"/>
    </location>
</feature>
<keyword evidence="1" id="KW-0812">Transmembrane</keyword>
<keyword evidence="1" id="KW-1133">Transmembrane helix</keyword>
<proteinExistence type="predicted"/>
<name>J9R7V4_RIEAN</name>
<evidence type="ECO:0000256" key="1">
    <source>
        <dbReference type="SAM" id="Phobius"/>
    </source>
</evidence>
<dbReference type="EMBL" id="CP003787">
    <property type="protein sequence ID" value="AFR36278.1"/>
    <property type="molecule type" value="Genomic_DNA"/>
</dbReference>
<protein>
    <submittedName>
        <fullName evidence="2">Uncharacterized protein</fullName>
    </submittedName>
</protein>
<evidence type="ECO:0000313" key="2">
    <source>
        <dbReference type="EMBL" id="AFR36278.1"/>
    </source>
</evidence>
<dbReference type="PROSITE" id="PS51257">
    <property type="entry name" value="PROKAR_LIPOPROTEIN"/>
    <property type="match status" value="1"/>
</dbReference>
<keyword evidence="3" id="KW-1185">Reference proteome</keyword>
<reference evidence="2 3" key="1">
    <citation type="submission" date="2012-09" db="EMBL/GenBank/DDBJ databases">
        <title>Riemerella anatipestifer vaccine strains.</title>
        <authorList>
            <person name="Chun C.A."/>
            <person name="Shu W.M."/>
            <person name="Kang Z.D."/>
            <person name="Jia W.X."/>
        </authorList>
    </citation>
    <scope>NUCLEOTIDE SEQUENCE [LARGE SCALE GENOMIC DNA]</scope>
    <source>
        <strain evidence="2 3">RA-CH-1</strain>
    </source>
</reference>
<dbReference type="PATRIC" id="fig|1228997.3.peg.1686"/>
<dbReference type="HOGENOM" id="CLU_094194_0_0_10"/>
<accession>J9R7V4</accession>
<sequence>MLRGSFYEPHFCIKIMILFIAGFSLISCSSTFFLRNAGVLDERVNLQEIDYKGKKVVFLGIRHIGTKSYYLNIKTAIDSLKKEEYLFLLEGLNKDGSKEDSIVFYDKKMRKILGVGVSSKYIDTLNYKILGKISYSPELNLIDQPSYEKLGIKNTYIVSDTNSKILVKEFEKKYGEILLDKCDLETEIAQIYTCNTLSRKQRKYFVEDFVQDFRNRIVVDDIDSVSSTKICVIYGERHIEKIKNILKQNSK</sequence>
<gene>
    <name evidence="2" type="ORF">B739_1687</name>
</gene>